<dbReference type="InterPro" id="IPR029044">
    <property type="entry name" value="Nucleotide-diphossugar_trans"/>
</dbReference>
<dbReference type="OrthoDB" id="532420at2759"/>
<proteinExistence type="inferred from homology"/>
<comment type="similarity">
    <text evidence="2">Belongs to the UDPGP type 1 family.</text>
</comment>
<dbReference type="RefSeq" id="XP_008815743.1">
    <property type="nucleotide sequence ID" value="XM_008817521.1"/>
</dbReference>
<evidence type="ECO:0000256" key="2">
    <source>
        <dbReference type="ARBA" id="ARBA00010401"/>
    </source>
</evidence>
<dbReference type="GO" id="GO:0003977">
    <property type="term" value="F:UDP-N-acetylglucosamine diphosphorylase activity"/>
    <property type="evidence" value="ECO:0007669"/>
    <property type="project" value="UniProtKB-EC"/>
</dbReference>
<evidence type="ECO:0000256" key="3">
    <source>
        <dbReference type="ARBA" id="ARBA00012457"/>
    </source>
</evidence>
<gene>
    <name evidence="7" type="ORF">C922_01922</name>
</gene>
<dbReference type="GeneID" id="20037196"/>
<comment type="pathway">
    <text evidence="1">Nucleotide-sugar biosynthesis; UDP-N-acetyl-alpha-D-glucosamine biosynthesis; UDP-N-acetyl-alpha-D-glucosamine from N-acetyl-alpha-D-glucosamine 1-phosphate: step 1/1.</text>
</comment>
<evidence type="ECO:0000256" key="5">
    <source>
        <dbReference type="ARBA" id="ARBA00022695"/>
    </source>
</evidence>
<dbReference type="Proteomes" id="UP000030640">
    <property type="component" value="Unassembled WGS sequence"/>
</dbReference>
<dbReference type="InterPro" id="IPR002618">
    <property type="entry name" value="UDPGP_fam"/>
</dbReference>
<organism evidence="7 8">
    <name type="scientific">Plasmodium inui San Antonio 1</name>
    <dbReference type="NCBI Taxonomy" id="1237626"/>
    <lineage>
        <taxon>Eukaryota</taxon>
        <taxon>Sar</taxon>
        <taxon>Alveolata</taxon>
        <taxon>Apicomplexa</taxon>
        <taxon>Aconoidasida</taxon>
        <taxon>Haemosporida</taxon>
        <taxon>Plasmodiidae</taxon>
        <taxon>Plasmodium</taxon>
        <taxon>Plasmodium (Plasmodium)</taxon>
    </lineage>
</organism>
<sequence length="543" mass="61871">MDNILKLLTQQKQLPLCEYVKRIGPGNFTNFDLTHLEDFLNKLSEIRNAQNGKKEEKKDQGEEEEYVVEAPPLINISSIHECNEEPPNGSIFIDTYKKADLMNELKNIGLEIIKRSEVAVLILAGGMGSRLGFSKPKGLLEITPVLKKTFFQFYFEKVKFLEEYTVAVDTALGGHDHVDGKGTMGCANGSSARGEDPRPKSKTVNRATIYVYVMTSEYTHDETVQFLEEKNFFGLKKENIKFFKQSNNYATDFNFNVVLSNQNTFLTSPGGNGALFNALGKNEIIDDMVRKNIKYVQIVSIDNVLNKISDPVLIGFCSLFNCDIANKAVKMEDVGSMGIFCLKRPRKEEPPDNTIKNEFSVCEYTEMNEYILSNPELFTYGNICHHIFSLPFLQQIVNGKLYNDMKLHRIVRTKEYHNFGEGKDGESPLATSSSPLYCYEYFIFDVFKYAKRILSLEVSREDEFYPIKSNDNGMAILNAQKKLSNMHRSWLENMKFTIIANPVEKLNWCEISPLVSYDGTFFFHLPAQKNLHLPFSLDSTSSS</sequence>
<dbReference type="Pfam" id="PF01704">
    <property type="entry name" value="UDPGP"/>
    <property type="match status" value="2"/>
</dbReference>
<evidence type="ECO:0000256" key="6">
    <source>
        <dbReference type="ARBA" id="ARBA00048493"/>
    </source>
</evidence>
<dbReference type="PANTHER" id="PTHR11952">
    <property type="entry name" value="UDP- GLUCOSE PYROPHOSPHORYLASE"/>
    <property type="match status" value="1"/>
</dbReference>
<dbReference type="GO" id="GO:0006048">
    <property type="term" value="P:UDP-N-acetylglucosamine biosynthetic process"/>
    <property type="evidence" value="ECO:0007669"/>
    <property type="project" value="TreeGrafter"/>
</dbReference>
<dbReference type="EMBL" id="KI965465">
    <property type="protein sequence ID" value="EUD67733.1"/>
    <property type="molecule type" value="Genomic_DNA"/>
</dbReference>
<reference evidence="7 8" key="1">
    <citation type="submission" date="2013-02" db="EMBL/GenBank/DDBJ databases">
        <title>The Genome Sequence of Plasmodium inui San Antonio 1.</title>
        <authorList>
            <consortium name="The Broad Institute Genome Sequencing Platform"/>
            <consortium name="The Broad Institute Genome Sequencing Center for Infectious Disease"/>
            <person name="Neafsey D."/>
            <person name="Cheeseman I."/>
            <person name="Volkman S."/>
            <person name="Adams J."/>
            <person name="Walker B."/>
            <person name="Young S.K."/>
            <person name="Zeng Q."/>
            <person name="Gargeya S."/>
            <person name="Fitzgerald M."/>
            <person name="Haas B."/>
            <person name="Abouelleil A."/>
            <person name="Alvarado L."/>
            <person name="Arachchi H.M."/>
            <person name="Berlin A.M."/>
            <person name="Chapman S.B."/>
            <person name="Dewar J."/>
            <person name="Goldberg J."/>
            <person name="Griggs A."/>
            <person name="Gujja S."/>
            <person name="Hansen M."/>
            <person name="Howarth C."/>
            <person name="Imamovic A."/>
            <person name="Larimer J."/>
            <person name="McCowan C."/>
            <person name="Murphy C."/>
            <person name="Neiman D."/>
            <person name="Pearson M."/>
            <person name="Priest M."/>
            <person name="Roberts A."/>
            <person name="Saif S."/>
            <person name="Shea T."/>
            <person name="Sisk P."/>
            <person name="Sykes S."/>
            <person name="Wortman J."/>
            <person name="Nusbaum C."/>
            <person name="Birren B."/>
        </authorList>
    </citation>
    <scope>NUCLEOTIDE SEQUENCE [LARGE SCALE GENOMIC DNA]</scope>
    <source>
        <strain evidence="7 8">San Antonio 1</strain>
    </source>
</reference>
<comment type="catalytic activity">
    <reaction evidence="6">
        <text>N-acetyl-alpha-D-glucosamine 1-phosphate + UTP + H(+) = UDP-N-acetyl-alpha-D-glucosamine + diphosphate</text>
        <dbReference type="Rhea" id="RHEA:13509"/>
        <dbReference type="ChEBI" id="CHEBI:15378"/>
        <dbReference type="ChEBI" id="CHEBI:33019"/>
        <dbReference type="ChEBI" id="CHEBI:46398"/>
        <dbReference type="ChEBI" id="CHEBI:57705"/>
        <dbReference type="ChEBI" id="CHEBI:57776"/>
        <dbReference type="EC" id="2.7.7.23"/>
    </reaction>
</comment>
<dbReference type="VEuPathDB" id="PlasmoDB:C922_01922"/>
<protein>
    <recommendedName>
        <fullName evidence="3">UDP-N-acetylglucosamine diphosphorylase</fullName>
        <ecNumber evidence="3">2.7.7.23</ecNumber>
    </recommendedName>
</protein>
<dbReference type="InterPro" id="IPR039741">
    <property type="entry name" value="UDP-sugar_pyrophosphorylase"/>
</dbReference>
<name>W7A8X2_9APIC</name>
<keyword evidence="4" id="KW-0808">Transferase</keyword>
<dbReference type="Gene3D" id="3.90.550.10">
    <property type="entry name" value="Spore Coat Polysaccharide Biosynthesis Protein SpsA, Chain A"/>
    <property type="match status" value="1"/>
</dbReference>
<accession>W7A8X2</accession>
<evidence type="ECO:0000256" key="1">
    <source>
        <dbReference type="ARBA" id="ARBA00005208"/>
    </source>
</evidence>
<keyword evidence="5" id="KW-0548">Nucleotidyltransferase</keyword>
<dbReference type="EC" id="2.7.7.23" evidence="3"/>
<evidence type="ECO:0000256" key="4">
    <source>
        <dbReference type="ARBA" id="ARBA00022679"/>
    </source>
</evidence>
<dbReference type="AlphaFoldDB" id="W7A8X2"/>
<keyword evidence="8" id="KW-1185">Reference proteome</keyword>
<evidence type="ECO:0000313" key="7">
    <source>
        <dbReference type="EMBL" id="EUD67733.1"/>
    </source>
</evidence>
<evidence type="ECO:0000313" key="8">
    <source>
        <dbReference type="Proteomes" id="UP000030640"/>
    </source>
</evidence>
<dbReference type="PANTHER" id="PTHR11952:SF2">
    <property type="entry name" value="LD24639P"/>
    <property type="match status" value="1"/>
</dbReference>
<dbReference type="SUPFAM" id="SSF53448">
    <property type="entry name" value="Nucleotide-diphospho-sugar transferases"/>
    <property type="match status" value="1"/>
</dbReference>